<keyword evidence="5 6" id="KW-0472">Membrane</keyword>
<dbReference type="Pfam" id="PF01943">
    <property type="entry name" value="Polysacc_synt"/>
    <property type="match status" value="1"/>
</dbReference>
<protein>
    <submittedName>
        <fullName evidence="7">Polysaccharide biosynthesis C-terminal domain-containing protein</fullName>
    </submittedName>
</protein>
<feature type="transmembrane region" description="Helical" evidence="6">
    <location>
        <begin position="389"/>
        <end position="408"/>
    </location>
</feature>
<dbReference type="InterPro" id="IPR002797">
    <property type="entry name" value="Polysacc_synth"/>
</dbReference>
<feature type="transmembrane region" description="Helical" evidence="6">
    <location>
        <begin position="274"/>
        <end position="297"/>
    </location>
</feature>
<evidence type="ECO:0000256" key="3">
    <source>
        <dbReference type="ARBA" id="ARBA00022692"/>
    </source>
</evidence>
<accession>A0ABY7WI22</accession>
<evidence type="ECO:0000256" key="2">
    <source>
        <dbReference type="ARBA" id="ARBA00022475"/>
    </source>
</evidence>
<feature type="transmembrane region" description="Helical" evidence="6">
    <location>
        <begin position="446"/>
        <end position="464"/>
    </location>
</feature>
<keyword evidence="2" id="KW-1003">Cell membrane</keyword>
<feature type="transmembrane region" description="Helical" evidence="6">
    <location>
        <begin position="124"/>
        <end position="143"/>
    </location>
</feature>
<sequence>MSSVKKFLSDTAIYGLTTIVSRMLAFLMTPLYLRKFKAAAEYGVYSNFYAWVSMLNAILAFGMETTYFRFLQKVEKDEKEKVYNNSFLIILFISTLLLASVFLFTRPIAAWFADGQDVTPYVKYVKYFAIILIADALAVVPFAKLRADGRPIRYSYLRFINILVMVSSNLFFIILLPRLITASAFWANMAGNWYNDGIIGFVFLSNLLASVVTLVLLLPELLKLRFRLDKTLLQEMLAYSFPILVANISYIINENLDKMIFPKLMPGSAGMTDLGIYSAVAKLAIFLQLFVTAFRLGAEPFFFSYAKNENAQKTYAKIMQYFVLLMVLVMIALVVNLSWLKKFIQGNDFNPEVYWTGLKIVPILLFNFVLLGIYMNLSVWYKLTDKTRFAFYITGIGAVITVVLNVLLIPRYSYVGAVLSTTVVYLVMIAVSLFWGQKYYPIPYPLLRICAYLLLAIMVSYMSFVVFESNFWIGNGMLLLAALSIAFSERKMIREFLVKK</sequence>
<dbReference type="PANTHER" id="PTHR30250:SF11">
    <property type="entry name" value="O-ANTIGEN TRANSPORTER-RELATED"/>
    <property type="match status" value="1"/>
</dbReference>
<keyword evidence="3 6" id="KW-0812">Transmembrane</keyword>
<reference evidence="7 8" key="1">
    <citation type="submission" date="2023-02" db="EMBL/GenBank/DDBJ databases">
        <title>Genome sequence of Sphingobacterium sp. KACC 22765.</title>
        <authorList>
            <person name="Kim S."/>
            <person name="Heo J."/>
            <person name="Kwon S.-W."/>
        </authorList>
    </citation>
    <scope>NUCLEOTIDE SEQUENCE [LARGE SCALE GENOMIC DNA]</scope>
    <source>
        <strain evidence="7 8">KACC 22765</strain>
    </source>
</reference>
<evidence type="ECO:0000256" key="1">
    <source>
        <dbReference type="ARBA" id="ARBA00004651"/>
    </source>
</evidence>
<evidence type="ECO:0000313" key="7">
    <source>
        <dbReference type="EMBL" id="WDF69256.1"/>
    </source>
</evidence>
<dbReference type="Proteomes" id="UP001221558">
    <property type="component" value="Chromosome"/>
</dbReference>
<evidence type="ECO:0000313" key="8">
    <source>
        <dbReference type="Proteomes" id="UP001221558"/>
    </source>
</evidence>
<feature type="transmembrane region" description="Helical" evidence="6">
    <location>
        <begin position="318"/>
        <end position="340"/>
    </location>
</feature>
<feature type="transmembrane region" description="Helical" evidence="6">
    <location>
        <begin position="12"/>
        <end position="33"/>
    </location>
</feature>
<dbReference type="EMBL" id="CP117880">
    <property type="protein sequence ID" value="WDF69256.1"/>
    <property type="molecule type" value="Genomic_DNA"/>
</dbReference>
<evidence type="ECO:0000256" key="6">
    <source>
        <dbReference type="SAM" id="Phobius"/>
    </source>
</evidence>
<evidence type="ECO:0000256" key="5">
    <source>
        <dbReference type="ARBA" id="ARBA00023136"/>
    </source>
</evidence>
<proteinExistence type="predicted"/>
<organism evidence="7 8">
    <name type="scientific">Sphingobacterium oryzagri</name>
    <dbReference type="NCBI Taxonomy" id="3025669"/>
    <lineage>
        <taxon>Bacteria</taxon>
        <taxon>Pseudomonadati</taxon>
        <taxon>Bacteroidota</taxon>
        <taxon>Sphingobacteriia</taxon>
        <taxon>Sphingobacteriales</taxon>
        <taxon>Sphingobacteriaceae</taxon>
        <taxon>Sphingobacterium</taxon>
    </lineage>
</organism>
<evidence type="ECO:0000256" key="4">
    <source>
        <dbReference type="ARBA" id="ARBA00022989"/>
    </source>
</evidence>
<feature type="transmembrane region" description="Helical" evidence="6">
    <location>
        <begin position="414"/>
        <end position="434"/>
    </location>
</feature>
<feature type="transmembrane region" description="Helical" evidence="6">
    <location>
        <begin position="470"/>
        <end position="487"/>
    </location>
</feature>
<dbReference type="PANTHER" id="PTHR30250">
    <property type="entry name" value="PST FAMILY PREDICTED COLANIC ACID TRANSPORTER"/>
    <property type="match status" value="1"/>
</dbReference>
<feature type="transmembrane region" description="Helical" evidence="6">
    <location>
        <begin position="197"/>
        <end position="219"/>
    </location>
</feature>
<keyword evidence="4 6" id="KW-1133">Transmembrane helix</keyword>
<feature type="transmembrane region" description="Helical" evidence="6">
    <location>
        <begin position="360"/>
        <end position="377"/>
    </location>
</feature>
<feature type="transmembrane region" description="Helical" evidence="6">
    <location>
        <begin position="82"/>
        <end position="104"/>
    </location>
</feature>
<feature type="transmembrane region" description="Helical" evidence="6">
    <location>
        <begin position="155"/>
        <end position="177"/>
    </location>
</feature>
<feature type="transmembrane region" description="Helical" evidence="6">
    <location>
        <begin position="48"/>
        <end position="70"/>
    </location>
</feature>
<name>A0ABY7WI22_9SPHI</name>
<feature type="transmembrane region" description="Helical" evidence="6">
    <location>
        <begin position="231"/>
        <end position="252"/>
    </location>
</feature>
<keyword evidence="8" id="KW-1185">Reference proteome</keyword>
<dbReference type="RefSeq" id="WP_274267981.1">
    <property type="nucleotide sequence ID" value="NZ_CP117880.1"/>
</dbReference>
<comment type="subcellular location">
    <subcellularLocation>
        <location evidence="1">Cell membrane</location>
        <topology evidence="1">Multi-pass membrane protein</topology>
    </subcellularLocation>
</comment>
<dbReference type="InterPro" id="IPR050833">
    <property type="entry name" value="Poly_Biosynth_Transport"/>
</dbReference>
<gene>
    <name evidence="7" type="ORF">PQ465_02470</name>
</gene>